<dbReference type="EMBL" id="JAPFFI010001538">
    <property type="protein sequence ID" value="KAJ6287611.1"/>
    <property type="molecule type" value="Genomic_DNA"/>
</dbReference>
<keyword evidence="3" id="KW-1185">Reference proteome</keyword>
<name>A0ABQ8ZFY2_9ROSI</name>
<feature type="compositionally biased region" description="Basic residues" evidence="1">
    <location>
        <begin position="80"/>
        <end position="96"/>
    </location>
</feature>
<reference evidence="2" key="1">
    <citation type="submission" date="2022-10" db="EMBL/GenBank/DDBJ databases">
        <authorList>
            <person name="Hyden B.L."/>
            <person name="Feng K."/>
            <person name="Yates T."/>
            <person name="Jawdy S."/>
            <person name="Smart L.B."/>
            <person name="Muchero W."/>
        </authorList>
    </citation>
    <scope>NUCLEOTIDE SEQUENCE</scope>
    <source>
        <tissue evidence="2">Shoot tip</tissue>
    </source>
</reference>
<comment type="caution">
    <text evidence="2">The sequence shown here is derived from an EMBL/GenBank/DDBJ whole genome shotgun (WGS) entry which is preliminary data.</text>
</comment>
<gene>
    <name evidence="2" type="ORF">OIU77_005034</name>
</gene>
<sequence>MAKGDKGVDNLQLKTSQQEVDAARTKKGKMKESILTPCTANESDSSRSQQLQDEEESSETNANYGCDTGSRDMSPTAFIKVKKKKGGKGKKEAHRL</sequence>
<evidence type="ECO:0000313" key="3">
    <source>
        <dbReference type="Proteomes" id="UP001141253"/>
    </source>
</evidence>
<protein>
    <submittedName>
        <fullName evidence="2">Uncharacterized protein</fullName>
    </submittedName>
</protein>
<feature type="region of interest" description="Disordered" evidence="1">
    <location>
        <begin position="1"/>
        <end position="96"/>
    </location>
</feature>
<feature type="compositionally biased region" description="Low complexity" evidence="1">
    <location>
        <begin position="42"/>
        <end position="51"/>
    </location>
</feature>
<evidence type="ECO:0000313" key="2">
    <source>
        <dbReference type="EMBL" id="KAJ6287611.1"/>
    </source>
</evidence>
<organism evidence="2 3">
    <name type="scientific">Salix suchowensis</name>
    <dbReference type="NCBI Taxonomy" id="1278906"/>
    <lineage>
        <taxon>Eukaryota</taxon>
        <taxon>Viridiplantae</taxon>
        <taxon>Streptophyta</taxon>
        <taxon>Embryophyta</taxon>
        <taxon>Tracheophyta</taxon>
        <taxon>Spermatophyta</taxon>
        <taxon>Magnoliopsida</taxon>
        <taxon>eudicotyledons</taxon>
        <taxon>Gunneridae</taxon>
        <taxon>Pentapetalae</taxon>
        <taxon>rosids</taxon>
        <taxon>fabids</taxon>
        <taxon>Malpighiales</taxon>
        <taxon>Salicaceae</taxon>
        <taxon>Saliceae</taxon>
        <taxon>Salix</taxon>
    </lineage>
</organism>
<dbReference type="Proteomes" id="UP001141253">
    <property type="component" value="Unassembled WGS sequence"/>
</dbReference>
<proteinExistence type="predicted"/>
<reference evidence="2" key="2">
    <citation type="journal article" date="2023" name="Int. J. Mol. Sci.">
        <title>De Novo Assembly and Annotation of 11 Diverse Shrub Willow (Salix) Genomes Reveals Novel Gene Organization in Sex-Linked Regions.</title>
        <authorList>
            <person name="Hyden B."/>
            <person name="Feng K."/>
            <person name="Yates T.B."/>
            <person name="Jawdy S."/>
            <person name="Cereghino C."/>
            <person name="Smart L.B."/>
            <person name="Muchero W."/>
        </authorList>
    </citation>
    <scope>NUCLEOTIDE SEQUENCE</scope>
    <source>
        <tissue evidence="2">Shoot tip</tissue>
    </source>
</reference>
<accession>A0ABQ8ZFY2</accession>
<evidence type="ECO:0000256" key="1">
    <source>
        <dbReference type="SAM" id="MobiDB-lite"/>
    </source>
</evidence>